<evidence type="ECO:0000259" key="9">
    <source>
        <dbReference type="PROSITE" id="PS50178"/>
    </source>
</evidence>
<dbReference type="PROSITE" id="PS50197">
    <property type="entry name" value="BEACH"/>
    <property type="match status" value="1"/>
</dbReference>
<dbReference type="InterPro" id="IPR000409">
    <property type="entry name" value="BEACH_dom"/>
</dbReference>
<dbReference type="FunFam" id="1.10.1540.10:FF:000002">
    <property type="entry name" value="WD repeat and FYVE domain containing 3"/>
    <property type="match status" value="1"/>
</dbReference>
<evidence type="ECO:0008006" key="14">
    <source>
        <dbReference type="Google" id="ProtNLM"/>
    </source>
</evidence>
<dbReference type="PROSITE" id="PS50178">
    <property type="entry name" value="ZF_FYVE"/>
    <property type="match status" value="1"/>
</dbReference>
<feature type="region of interest" description="Disordered" evidence="8">
    <location>
        <begin position="1"/>
        <end position="21"/>
    </location>
</feature>
<dbReference type="Gene3D" id="3.30.40.10">
    <property type="entry name" value="Zinc/RING finger domain, C3HC4 (zinc finger)"/>
    <property type="match status" value="1"/>
</dbReference>
<sequence length="3552" mass="404823">MIRTRRTTHAPDPGYSSSSQDDIGLQHLRKIYREYSALLDETEKETCLKKLCPLFVRVFSISSPITSIQSTIQDKLGDVSVFAKHVAQYLTQQVKFRLGAEGWIALESAETYSKTLGGGKPLSPSWDKDCSSLADYLATKEGINILETIHILISSNFHNLEVMSSIYLCTTLLRIADTFYSLPPILIENDPEPENDTETNGACVDSLDSLPIPKIDTQGRRDRLAQSLKEIFMIVFSNQIALKELITQDQLSRLFGSVTTLCPAYNICWLKLTKQALTCLSSHCMDSEMIQYIHNKHLIALYLHNLKHPDMNPSKTVEMFMTLFNLLRDSSRISGTVLEDFRCAQGYKFLSDFILGLEEIATNEPMPLEAIRDMTFLISSLTYCGFTVMLPDPKQDDDPWQDSEFTIPLPSKSGLAVRNRTAFSTLGYIYLNCKSELLSLLLLDTIHGIYRTDNSNYFIMREERTLCSFLEICEQKSDLVQNKLFSIIEFLVTNLHYVPNSELFSICLLLNSSNMGILNHCLELLIKLSTYQHRMQDVYRFIGIIAAFVDSLKQHVSQLTREFKLIDTDHMLLPMREEVVTSDEDQCMFLLFEAIRVSIENNNDNGVEFRLKGGSRALVDMLSFPSTRRQALKILQVLILLEGGQDELVGLLTILCMATPQAVFLKTDILHSLIRLFSLQTTVKEIFREIGGFLHVMSVLTLLDGSLAIPRPSQWLNTDKKDILNLIRVIFLTFSIAITDEPANKHTFMTQIGFFSLADTLSLLGCFSINTDTLQKLKIDIRASLAELSEEFDPPHSKSFNSYDAFTSEFTILLPPKRSLRPDSSILACAECFQYLRDFALDILDSKTESLLLCDNARRFEGLMSMSDRIITYPGALIALIKLLPCIPMKSNITSDQSNLLPSYLVCKELPVNTLDDLSFEDHWALFLQSSAIQEIYCLMNSETNQQIMCDEGLAGVLLRSCGPAMADEMHPLHAPTLRSFEKIAGHQLSIIDLRDFLRLGNPLRCKAHEVFAGVPNDRKQLFRDQFRSLQDDELLDSPGIDPSDIPSSLAQIDPQATHQGGSIPLNRMQSLVSISTPRDAGFKKLDCSIPFIELDLSYDGFAGIYIPSIFPQNVSSNQPSANLQQSHMLVGGSGISERVFPSLNGITLSCWLQIINPQDVIKLFTLIRTFVAHDKTQDMICFQVEYDCRAKSLFASTKEILIDRNQTIKRQIRKAQTKGYEAYFPLDNIIEPGNWYHIAITLCRTKSGVRQANLSLFVDGKCIQTHKIQYFLQVVPLSFTTGSPSNIYQSNISGYFGTYFLERYTSKLIFRIGSVYLFDETLSPEQIAKLYNINQPYCGNFQSVVPKDYDQKKLNNPFDTNHIHSNADRIYDPIIQEDKIVFGFHPTVYKEYTMISLQQIFTKSDVKQISFELGLKELDNCTPVCILPNISQHLNGTARSVAGVLIGYKGVRIFHPRPISSLLPSLGGTSVLLGLIAMADTTELLYASVKIMMYTLTRNRDLEREMDHSGGYQILGMLYKSKVHLLTNHILHMTYSLVGSIETEQGPLTQISLTAFQELLGNIHIWSKCSEDVQKSLFLHLHEVISNDLPEVERILNKMRSIKLIFSLLQRLLCQALSAPTIKSILQLLYLILKTKPTTEDVKTFGLFVSSLLTVKEANADENDEVPNLDEIETGRELSDSFSAYNPQYVKHFMLPDECSSHRESPSWSTKGLSLIRRIRIRDLLLDLFSSLLHQHDEKANTKFSEIIYKSLGFNWVFLFFQKYIHSTTVLRGLKLLQLLLLNKTLYQKFIQGHHGGELLKDATIVPISSTFEIIDIKSSPSPLTPKASNSTWFTESHSVAMPGFDILQMTLIDFIDFHPIYIVLLSLLLNRNGSHFTSLTELNSQNLDLIFSVECAQDVDKINKEAAFVLLSLCRVLLNFDSQFNRRNQCAHTIIKFLQNLYNRVPKFAVFCCEQQFLQYLVALLFPIKLPKNSVIPSDKSKRVITTLVSPPEQPTKQHLVEDQFILVTSQECASPPLYTEMNPNQNLLTSNPSLLPILKFLEMIIYDSYKEPILKSSGSTILDFVLEGTPQTASNLQIIQFQASVLTRLMDFIIMSETIIQSPTNQASHIVFDNRVENIGYLANKLADKLWHKQFSIPPDQIYNFLVQIIEQSKGNVKFVNTSQIYLALDRVILFQLSRPMFDDTDRRKMLESLCLLNSQTDIVLSGENNTGEFYLCLIHCLFELVKSKDYEESQSPELFKTSTVIVSDSQSLLQVKEATERIWSKLLEIKHVLLEEIFNCTLPTINRYSLQAYSNQIHVPSPQKAKLLDFHELLVVGARIAWEEYCQRECNNKKEFSSTKKATSKRRKELTFFTKKPVLIPKQVNEELFIETNRIQILEWSQAKVAQIIELQQLYEYKFQKNIEYRLDHALCIWKPINEELTRERGLWGPEDYNPFQKWTQDCIEGPSRQRKRLRVNKNFYQSYEFVPEDDKKQLKVRSRRPVSYDCIIMYHIASSLGTEVNNLLTLNNEVQTFVINRGKTFLSSKSLSLANGNEWERSQNVKPRSTTYLNFSFASESRDHKSKALDPDNPLLLTIRKMLDPADLTSFQYMHPCARLLGLDTAPGILYLGRANMYIVDGYAMSSTTGDLVDLKEAELDSVVLVTYEESTSSSMSSRPFENIQVHCTKIAYEDVREILRRRYMLRENSIELFCADGNSHFIVVLQNSLSKIIEKIKEQAKTMTDKGEESVVGITKEDSNVNEGFSLGFFATSSEKNIINLWEKGAISNFQYLMYLNTLAGRSYNDLMQYPVYPWVLTDYESEELDLSDPKVYRDFSKPMGALDPHRLENYVSRRTDYEDPSGDNIESFLYGTPFSSAMIVAAYMVRLEPYSQHFLKLQGGHFDLADRMFNSISEAWASASSYNMPDVKELIPEFFYLPDFLMNNNYFKLGRKQNGVPLNDVILPPWAKGDPHEFIRIHREALESEYVSMHLHEWIDLIFGYKQKGKPSEEAHNVFHPWFYEGNIDINRVTDPIKRNLVIGFIKNYGQMPRQLFKRPHKQRRHITLPLAPSVMHNPANLQGSTQSIAEAENKFDQPNAVFYHDFVNLQPPIQPSKELRGPVGQIIVLEKSILAYESGNIILPPNFQRVLSYSSYDNSLRLYSTDQDKLLAVFEDLQLGKINAVASADGKRIFTAGDSSVIHVWEIKQYAFKGKPSLIKRAILSGHIAPITCLTASASYALLLSGSEDCSVIVWDLNHLVFIRQLTKHPSPIAAIAVNSLTGDIVTSSGQKLFYWTVNGELLVQCNHYLKLGYRINVIITSEYCEWDPRNVILTGSTDGVVRIWSVEYAKVPNNPRKIKKLENILLDKPKSRSITPTSTPATPVHEETIIDMVEPAFIPDIDGVTQATPTIDEQPIRARVRAISRDQIETHWERVIVERTPCLTLHTSYHRKDNPEPGAITALTISKDYKKLYIGDSNGRVWQWSLPESIGGRTDRWINTKKYDSCLDCKSKFTVTDRKHHCRKCGNIFCSRCSKYSAEIPDMRIYKPVRVCITCYKILTNQNEEDIEDPL</sequence>
<dbReference type="InterPro" id="IPR036322">
    <property type="entry name" value="WD40_repeat_dom_sf"/>
</dbReference>
<dbReference type="Gene3D" id="2.30.29.30">
    <property type="entry name" value="Pleckstrin-homology domain (PH domain)/Phosphotyrosine-binding domain (PTB)"/>
    <property type="match status" value="1"/>
</dbReference>
<feature type="domain" description="BEACH-type PH" evidence="11">
    <location>
        <begin position="2587"/>
        <end position="2719"/>
    </location>
</feature>
<evidence type="ECO:0000256" key="1">
    <source>
        <dbReference type="ARBA" id="ARBA00022574"/>
    </source>
</evidence>
<evidence type="ECO:0000259" key="11">
    <source>
        <dbReference type="PROSITE" id="PS51783"/>
    </source>
</evidence>
<dbReference type="InterPro" id="IPR011011">
    <property type="entry name" value="Znf_FYVE_PHD"/>
</dbReference>
<evidence type="ECO:0000259" key="10">
    <source>
        <dbReference type="PROSITE" id="PS50197"/>
    </source>
</evidence>
<organism evidence="12 13">
    <name type="scientific">Oopsacas minuta</name>
    <dbReference type="NCBI Taxonomy" id="111878"/>
    <lineage>
        <taxon>Eukaryota</taxon>
        <taxon>Metazoa</taxon>
        <taxon>Porifera</taxon>
        <taxon>Hexactinellida</taxon>
        <taxon>Hexasterophora</taxon>
        <taxon>Lyssacinosida</taxon>
        <taxon>Leucopsacidae</taxon>
        <taxon>Oopsacas</taxon>
    </lineage>
</organism>
<dbReference type="PROSITE" id="PS00678">
    <property type="entry name" value="WD_REPEATS_1"/>
    <property type="match status" value="1"/>
</dbReference>
<evidence type="ECO:0000256" key="8">
    <source>
        <dbReference type="SAM" id="MobiDB-lite"/>
    </source>
</evidence>
<dbReference type="PANTHER" id="PTHR46108">
    <property type="entry name" value="BLUE CHEESE"/>
    <property type="match status" value="1"/>
</dbReference>
<dbReference type="Gene3D" id="2.130.10.10">
    <property type="entry name" value="YVTN repeat-like/Quinoprotein amine dehydrogenase"/>
    <property type="match status" value="1"/>
</dbReference>
<evidence type="ECO:0000313" key="13">
    <source>
        <dbReference type="Proteomes" id="UP001165289"/>
    </source>
</evidence>
<dbReference type="SUPFAM" id="SSF81837">
    <property type="entry name" value="BEACH domain"/>
    <property type="match status" value="1"/>
</dbReference>
<dbReference type="CDD" id="cd06071">
    <property type="entry name" value="Beach"/>
    <property type="match status" value="1"/>
</dbReference>
<dbReference type="SUPFAM" id="SSF50978">
    <property type="entry name" value="WD40 repeat-like"/>
    <property type="match status" value="1"/>
</dbReference>
<dbReference type="PANTHER" id="PTHR46108:SF4">
    <property type="entry name" value="BLUE CHEESE"/>
    <property type="match status" value="1"/>
</dbReference>
<dbReference type="InterPro" id="IPR013320">
    <property type="entry name" value="ConA-like_dom_sf"/>
</dbReference>
<keyword evidence="5" id="KW-0862">Zinc</keyword>
<protein>
    <recommendedName>
        <fullName evidence="14">WD repeat and FYVE domain-containing protein 3</fullName>
    </recommendedName>
</protein>
<dbReference type="SMART" id="SM00320">
    <property type="entry name" value="WD40"/>
    <property type="match status" value="5"/>
</dbReference>
<dbReference type="GO" id="GO:0008270">
    <property type="term" value="F:zinc ion binding"/>
    <property type="evidence" value="ECO:0007669"/>
    <property type="project" value="UniProtKB-KW"/>
</dbReference>
<evidence type="ECO:0000313" key="12">
    <source>
        <dbReference type="EMBL" id="KAI6653602.1"/>
    </source>
</evidence>
<evidence type="ECO:0000256" key="6">
    <source>
        <dbReference type="PROSITE-ProRule" id="PRU00091"/>
    </source>
</evidence>
<dbReference type="InterPro" id="IPR001680">
    <property type="entry name" value="WD40_rpt"/>
</dbReference>
<keyword evidence="2" id="KW-0479">Metal-binding</keyword>
<dbReference type="Pfam" id="PF23295">
    <property type="entry name" value="Arm_4"/>
    <property type="match status" value="1"/>
</dbReference>
<name>A0AAV7JXJ4_9METZ</name>
<evidence type="ECO:0000256" key="7">
    <source>
        <dbReference type="PROSITE-ProRule" id="PRU00221"/>
    </source>
</evidence>
<dbReference type="Gene3D" id="1.10.1540.10">
    <property type="entry name" value="BEACH domain"/>
    <property type="match status" value="1"/>
</dbReference>
<feature type="repeat" description="WD" evidence="7">
    <location>
        <begin position="3204"/>
        <end position="3238"/>
    </location>
</feature>
<reference evidence="12 13" key="1">
    <citation type="journal article" date="2023" name="BMC Biol.">
        <title>The compact genome of the sponge Oopsacas minuta (Hexactinellida) is lacking key metazoan core genes.</title>
        <authorList>
            <person name="Santini S."/>
            <person name="Schenkelaars Q."/>
            <person name="Jourda C."/>
            <person name="Duchesne M."/>
            <person name="Belahbib H."/>
            <person name="Rocher C."/>
            <person name="Selva M."/>
            <person name="Riesgo A."/>
            <person name="Vervoort M."/>
            <person name="Leys S.P."/>
            <person name="Kodjabachian L."/>
            <person name="Le Bivic A."/>
            <person name="Borchiellini C."/>
            <person name="Claverie J.M."/>
            <person name="Renard E."/>
        </authorList>
    </citation>
    <scope>NUCLEOTIDE SEQUENCE [LARGE SCALE GENOMIC DNA]</scope>
    <source>
        <strain evidence="12">SPO-2</strain>
    </source>
</reference>
<gene>
    <name evidence="12" type="ORF">LOD99_3497</name>
</gene>
<dbReference type="InterPro" id="IPR056252">
    <property type="entry name" value="Alfy-like_Arm-like"/>
</dbReference>
<keyword evidence="4 6" id="KW-0863">Zinc-finger</keyword>
<comment type="caution">
    <text evidence="12">The sequence shown here is derived from an EMBL/GenBank/DDBJ whole genome shotgun (WGS) entry which is preliminary data.</text>
</comment>
<dbReference type="Gene3D" id="2.60.120.200">
    <property type="match status" value="1"/>
</dbReference>
<feature type="repeat" description="WD" evidence="7">
    <location>
        <begin position="3311"/>
        <end position="3335"/>
    </location>
</feature>
<dbReference type="InterPro" id="IPR011993">
    <property type="entry name" value="PH-like_dom_sf"/>
</dbReference>
<dbReference type="InterPro" id="IPR013083">
    <property type="entry name" value="Znf_RING/FYVE/PHD"/>
</dbReference>
<dbReference type="InterPro" id="IPR015943">
    <property type="entry name" value="WD40/YVTN_repeat-like_dom_sf"/>
</dbReference>
<dbReference type="SMART" id="SM01026">
    <property type="entry name" value="Beach"/>
    <property type="match status" value="1"/>
</dbReference>
<keyword evidence="3" id="KW-0677">Repeat</keyword>
<dbReference type="PROSITE" id="PS51783">
    <property type="entry name" value="PH_BEACH"/>
    <property type="match status" value="1"/>
</dbReference>
<dbReference type="InterPro" id="IPR000306">
    <property type="entry name" value="Znf_FYVE"/>
</dbReference>
<dbReference type="SMART" id="SM00064">
    <property type="entry name" value="FYVE"/>
    <property type="match status" value="1"/>
</dbReference>
<evidence type="ECO:0000256" key="4">
    <source>
        <dbReference type="ARBA" id="ARBA00022771"/>
    </source>
</evidence>
<dbReference type="Pfam" id="PF00400">
    <property type="entry name" value="WD40"/>
    <property type="match status" value="1"/>
</dbReference>
<dbReference type="SUPFAM" id="SSF50729">
    <property type="entry name" value="PH domain-like"/>
    <property type="match status" value="1"/>
</dbReference>
<accession>A0AAV7JXJ4</accession>
<dbReference type="Pfam" id="PF14844">
    <property type="entry name" value="PH_BEACH"/>
    <property type="match status" value="1"/>
</dbReference>
<dbReference type="Pfam" id="PF01363">
    <property type="entry name" value="FYVE"/>
    <property type="match status" value="1"/>
</dbReference>
<proteinExistence type="predicted"/>
<dbReference type="SUPFAM" id="SSF57903">
    <property type="entry name" value="FYVE/PHD zinc finger"/>
    <property type="match status" value="1"/>
</dbReference>
<evidence type="ECO:0000256" key="3">
    <source>
        <dbReference type="ARBA" id="ARBA00022737"/>
    </source>
</evidence>
<evidence type="ECO:0000256" key="5">
    <source>
        <dbReference type="ARBA" id="ARBA00022833"/>
    </source>
</evidence>
<evidence type="ECO:0000256" key="2">
    <source>
        <dbReference type="ARBA" id="ARBA00022723"/>
    </source>
</evidence>
<dbReference type="EMBL" id="JAKMXF010000266">
    <property type="protein sequence ID" value="KAI6653602.1"/>
    <property type="molecule type" value="Genomic_DNA"/>
</dbReference>
<dbReference type="InterPro" id="IPR051944">
    <property type="entry name" value="BEACH_domain_protein"/>
</dbReference>
<dbReference type="Proteomes" id="UP001165289">
    <property type="component" value="Unassembled WGS sequence"/>
</dbReference>
<keyword evidence="13" id="KW-1185">Reference proteome</keyword>
<dbReference type="PROSITE" id="PS50294">
    <property type="entry name" value="WD_REPEATS_REGION"/>
    <property type="match status" value="1"/>
</dbReference>
<dbReference type="PROSITE" id="PS50082">
    <property type="entry name" value="WD_REPEATS_2"/>
    <property type="match status" value="2"/>
</dbReference>
<feature type="domain" description="FYVE-type" evidence="9">
    <location>
        <begin position="3481"/>
        <end position="3541"/>
    </location>
</feature>
<keyword evidence="1 7" id="KW-0853">WD repeat</keyword>
<dbReference type="Pfam" id="PF02138">
    <property type="entry name" value="Beach"/>
    <property type="match status" value="1"/>
</dbReference>
<dbReference type="InterPro" id="IPR017455">
    <property type="entry name" value="Znf_FYVE-rel"/>
</dbReference>
<feature type="domain" description="BEACH" evidence="10">
    <location>
        <begin position="2749"/>
        <end position="3043"/>
    </location>
</feature>
<dbReference type="InterPro" id="IPR019775">
    <property type="entry name" value="WD40_repeat_CS"/>
</dbReference>
<dbReference type="InterPro" id="IPR036372">
    <property type="entry name" value="BEACH_dom_sf"/>
</dbReference>
<dbReference type="SUPFAM" id="SSF49899">
    <property type="entry name" value="Concanavalin A-like lectins/glucanases"/>
    <property type="match status" value="1"/>
</dbReference>
<dbReference type="InterPro" id="IPR023362">
    <property type="entry name" value="PH-BEACH_dom"/>
</dbReference>